<organism evidence="1 2">
    <name type="scientific">Streptomyces cacaoi</name>
    <dbReference type="NCBI Taxonomy" id="1898"/>
    <lineage>
        <taxon>Bacteria</taxon>
        <taxon>Bacillati</taxon>
        <taxon>Actinomycetota</taxon>
        <taxon>Actinomycetes</taxon>
        <taxon>Kitasatosporales</taxon>
        <taxon>Streptomycetaceae</taxon>
        <taxon>Streptomyces</taxon>
    </lineage>
</organism>
<evidence type="ECO:0000313" key="1">
    <source>
        <dbReference type="EMBL" id="GEB50411.1"/>
    </source>
</evidence>
<proteinExistence type="predicted"/>
<keyword evidence="2" id="KW-1185">Reference proteome</keyword>
<accession>A0A4Y3QYS8</accession>
<comment type="caution">
    <text evidence="1">The sequence shown here is derived from an EMBL/GenBank/DDBJ whole genome shotgun (WGS) entry which is preliminary data.</text>
</comment>
<gene>
    <name evidence="1" type="ORF">SCA03_29620</name>
</gene>
<dbReference type="RefSeq" id="WP_086814109.1">
    <property type="nucleotide sequence ID" value="NZ_BJMM01000012.1"/>
</dbReference>
<dbReference type="Proteomes" id="UP000319210">
    <property type="component" value="Unassembled WGS sequence"/>
</dbReference>
<dbReference type="AlphaFoldDB" id="A0A4Y3QYS8"/>
<dbReference type="OrthoDB" id="9925544at2"/>
<evidence type="ECO:0000313" key="2">
    <source>
        <dbReference type="Proteomes" id="UP000319210"/>
    </source>
</evidence>
<name>A0A4Y3QYS8_STRCI</name>
<sequence>MTVMNPERLDLNALAESGDSELDARDGVQEVTWSMILKYALDELPPPSAEAFADWLNREWYGFNEGGDLTNGEVLSGALRQWRGE</sequence>
<dbReference type="EMBL" id="BJMM01000012">
    <property type="protein sequence ID" value="GEB50411.1"/>
    <property type="molecule type" value="Genomic_DNA"/>
</dbReference>
<protein>
    <submittedName>
        <fullName evidence="1">Uncharacterized protein</fullName>
    </submittedName>
</protein>
<reference evidence="1 2" key="1">
    <citation type="submission" date="2019-06" db="EMBL/GenBank/DDBJ databases">
        <title>Whole genome shotgun sequence of Streptomyces cacaoi subsp. cacaoi NBRC 12748.</title>
        <authorList>
            <person name="Hosoyama A."/>
            <person name="Uohara A."/>
            <person name="Ohji S."/>
            <person name="Ichikawa N."/>
        </authorList>
    </citation>
    <scope>NUCLEOTIDE SEQUENCE [LARGE SCALE GENOMIC DNA]</scope>
    <source>
        <strain evidence="1 2">NBRC 12748</strain>
    </source>
</reference>